<proteinExistence type="predicted"/>
<dbReference type="InterPro" id="IPR011041">
    <property type="entry name" value="Quinoprot_gluc/sorb_DH_b-prop"/>
</dbReference>
<dbReference type="AlphaFoldDB" id="A0A4R4ZDR7"/>
<protein>
    <submittedName>
        <fullName evidence="3">PQQ-dependent sugar dehydrogenase</fullName>
    </submittedName>
</protein>
<evidence type="ECO:0000256" key="1">
    <source>
        <dbReference type="SAM" id="MobiDB-lite"/>
    </source>
</evidence>
<feature type="domain" description="Glucose/Sorbosone dehydrogenase" evidence="2">
    <location>
        <begin position="66"/>
        <end position="355"/>
    </location>
</feature>
<evidence type="ECO:0000313" key="4">
    <source>
        <dbReference type="Proteomes" id="UP000294947"/>
    </source>
</evidence>
<keyword evidence="4" id="KW-1185">Reference proteome</keyword>
<dbReference type="InterPro" id="IPR011042">
    <property type="entry name" value="6-blade_b-propeller_TolB-like"/>
</dbReference>
<dbReference type="PANTHER" id="PTHR19328:SF13">
    <property type="entry name" value="HIPL1 PROTEIN"/>
    <property type="match status" value="1"/>
</dbReference>
<dbReference type="Pfam" id="PF07995">
    <property type="entry name" value="GSDH"/>
    <property type="match status" value="1"/>
</dbReference>
<accession>A0A4R4ZDR7</accession>
<organism evidence="3 4">
    <name type="scientific">Saccharopolyspora elongata</name>
    <dbReference type="NCBI Taxonomy" id="2530387"/>
    <lineage>
        <taxon>Bacteria</taxon>
        <taxon>Bacillati</taxon>
        <taxon>Actinomycetota</taxon>
        <taxon>Actinomycetes</taxon>
        <taxon>Pseudonocardiales</taxon>
        <taxon>Pseudonocardiaceae</taxon>
        <taxon>Saccharopolyspora</taxon>
    </lineage>
</organism>
<evidence type="ECO:0000313" key="3">
    <source>
        <dbReference type="EMBL" id="TDD55634.1"/>
    </source>
</evidence>
<dbReference type="Proteomes" id="UP000294947">
    <property type="component" value="Unassembled WGS sequence"/>
</dbReference>
<sequence>MPPPGGIARGRGLLGSLLVIRRLTPTEGGRAMIRRASALIACAAAAALVFPPTASAAEATPVATGLDIPWGLAFLPDNSALFTQRDTGQIMSLKDGQVTEVQRIEDSQPTDGEGGLMGIAASPDFASDQTVFVFYSTSEDNRIAKLRLGEAPQPILTGIKKNRFHNGGRLAFGPDGMLYATTGDAQDPDHAQDVNSLNGKILRMTTDGKPAPDNPFGDSVVYSMGHRNPQGLAWDSAGRLFSAELGQNTWDEVNRIEGGKNYGWPVCEGTCGNDEYVDPLVTWKTSEASPSGLAIHQGNVYVAALRGQRLWQIPLADDGTLGEPKALFQGEYGRLRTPVAAPDGTLWVTTSNQDNNGDPGPDDDQILSITP</sequence>
<evidence type="ECO:0000259" key="2">
    <source>
        <dbReference type="Pfam" id="PF07995"/>
    </source>
</evidence>
<dbReference type="PANTHER" id="PTHR19328">
    <property type="entry name" value="HEDGEHOG-INTERACTING PROTEIN"/>
    <property type="match status" value="1"/>
</dbReference>
<name>A0A4R4ZDR7_9PSEU</name>
<gene>
    <name evidence="3" type="ORF">E1288_04130</name>
</gene>
<reference evidence="3 4" key="1">
    <citation type="submission" date="2019-03" db="EMBL/GenBank/DDBJ databases">
        <title>Draft genome sequences of novel Actinobacteria.</title>
        <authorList>
            <person name="Sahin N."/>
            <person name="Ay H."/>
            <person name="Saygin H."/>
        </authorList>
    </citation>
    <scope>NUCLEOTIDE SEQUENCE [LARGE SCALE GENOMIC DNA]</scope>
    <source>
        <strain evidence="3 4">7K502</strain>
    </source>
</reference>
<dbReference type="OrthoDB" id="9770043at2"/>
<dbReference type="InterPro" id="IPR012938">
    <property type="entry name" value="Glc/Sorbosone_DH"/>
</dbReference>
<feature type="region of interest" description="Disordered" evidence="1">
    <location>
        <begin position="348"/>
        <end position="371"/>
    </location>
</feature>
<comment type="caution">
    <text evidence="3">The sequence shown here is derived from an EMBL/GenBank/DDBJ whole genome shotgun (WGS) entry which is preliminary data.</text>
</comment>
<dbReference type="Gene3D" id="2.120.10.30">
    <property type="entry name" value="TolB, C-terminal domain"/>
    <property type="match status" value="1"/>
</dbReference>
<dbReference type="EMBL" id="SMKW01000003">
    <property type="protein sequence ID" value="TDD55634.1"/>
    <property type="molecule type" value="Genomic_DNA"/>
</dbReference>
<dbReference type="SUPFAM" id="SSF50952">
    <property type="entry name" value="Soluble quinoprotein glucose dehydrogenase"/>
    <property type="match status" value="1"/>
</dbReference>